<name>A0A1I5HP41_9ACTN</name>
<sequence length="150" mass="16386">MVYRDKPYSLFNFLVDIGGPAADSPAGGFQEVSGLAYEFTVAEYRAGNKKDNAPDKISGGYKVPDVTLKRGLMGDDTLYTWLEEVRSGKFDAPRTVTIELLSEDRQTRAAAWKLVRARPLKYTGPTLTGTGTDVAVEEIVLACEGLSMEV</sequence>
<reference evidence="2" key="1">
    <citation type="submission" date="2016-10" db="EMBL/GenBank/DDBJ databases">
        <authorList>
            <person name="Varghese N."/>
            <person name="Submissions S."/>
        </authorList>
    </citation>
    <scope>NUCLEOTIDE SEQUENCE [LARGE SCALE GENOMIC DNA]</scope>
    <source>
        <strain evidence="2">DSM 43161</strain>
    </source>
</reference>
<dbReference type="AlphaFoldDB" id="A0A1I5HP41"/>
<dbReference type="RefSeq" id="WP_075015167.1">
    <property type="nucleotide sequence ID" value="NZ_FOWE01000010.1"/>
</dbReference>
<dbReference type="GO" id="GO:0005198">
    <property type="term" value="F:structural molecule activity"/>
    <property type="evidence" value="ECO:0007669"/>
    <property type="project" value="InterPro"/>
</dbReference>
<dbReference type="InterPro" id="IPR010667">
    <property type="entry name" value="Phage_T4_Gp19"/>
</dbReference>
<gene>
    <name evidence="1" type="ORF">SAMN05660359_03887</name>
</gene>
<accession>A0A1I5HP41</accession>
<dbReference type="PANTHER" id="PTHR38009">
    <property type="entry name" value="CONSERVED HYPOTHETICAL PHAGE TAIL PROTEIN"/>
    <property type="match status" value="1"/>
</dbReference>
<keyword evidence="2" id="KW-1185">Reference proteome</keyword>
<evidence type="ECO:0000313" key="1">
    <source>
        <dbReference type="EMBL" id="SFO50064.1"/>
    </source>
</evidence>
<dbReference type="InterPro" id="IPR011747">
    <property type="entry name" value="CHP02241"/>
</dbReference>
<evidence type="ECO:0000313" key="2">
    <source>
        <dbReference type="Proteomes" id="UP000183642"/>
    </source>
</evidence>
<dbReference type="NCBIfam" id="TIGR02241">
    <property type="entry name" value="conserved hypothetical phage tail region protein"/>
    <property type="match status" value="1"/>
</dbReference>
<organism evidence="1 2">
    <name type="scientific">Geodermatophilus obscurus</name>
    <dbReference type="NCBI Taxonomy" id="1861"/>
    <lineage>
        <taxon>Bacteria</taxon>
        <taxon>Bacillati</taxon>
        <taxon>Actinomycetota</taxon>
        <taxon>Actinomycetes</taxon>
        <taxon>Geodermatophilales</taxon>
        <taxon>Geodermatophilaceae</taxon>
        <taxon>Geodermatophilus</taxon>
    </lineage>
</organism>
<dbReference type="EMBL" id="FOWE01000010">
    <property type="protein sequence ID" value="SFO50064.1"/>
    <property type="molecule type" value="Genomic_DNA"/>
</dbReference>
<dbReference type="PANTHER" id="PTHR38009:SF1">
    <property type="entry name" value="CONSERVED HYPOTHETICAL PHAGE TAIL PROTEIN"/>
    <property type="match status" value="1"/>
</dbReference>
<dbReference type="Pfam" id="PF06841">
    <property type="entry name" value="Phage_T4_gp19"/>
    <property type="match status" value="1"/>
</dbReference>
<proteinExistence type="predicted"/>
<dbReference type="OrthoDB" id="9790161at2"/>
<dbReference type="Proteomes" id="UP000183642">
    <property type="component" value="Unassembled WGS sequence"/>
</dbReference>
<protein>
    <submittedName>
        <fullName evidence="1">Conserved hypothetical phage tail region protein</fullName>
    </submittedName>
</protein>